<dbReference type="Proteomes" id="UP001225761">
    <property type="component" value="Unassembled WGS sequence"/>
</dbReference>
<keyword evidence="1" id="KW-0732">Signal</keyword>
<evidence type="ECO:0000313" key="3">
    <source>
        <dbReference type="Proteomes" id="UP001225761"/>
    </source>
</evidence>
<evidence type="ECO:0000313" key="2">
    <source>
        <dbReference type="EMBL" id="MDI9873841.1"/>
    </source>
</evidence>
<evidence type="ECO:0000256" key="1">
    <source>
        <dbReference type="SAM" id="SignalP"/>
    </source>
</evidence>
<dbReference type="Gene3D" id="3.10.450.50">
    <property type="match status" value="1"/>
</dbReference>
<protein>
    <submittedName>
        <fullName evidence="2">DUF3828 domain-containing protein</fullName>
    </submittedName>
</protein>
<comment type="caution">
    <text evidence="2">The sequence shown here is derived from an EMBL/GenBank/DDBJ whole genome shotgun (WGS) entry which is preliminary data.</text>
</comment>
<name>A0ABT6YY81_9BACT</name>
<feature type="signal peptide" evidence="1">
    <location>
        <begin position="1"/>
        <end position="21"/>
    </location>
</feature>
<feature type="chain" id="PRO_5047492220" evidence="1">
    <location>
        <begin position="22"/>
        <end position="204"/>
    </location>
</feature>
<keyword evidence="3" id="KW-1185">Reference proteome</keyword>
<reference evidence="2 3" key="1">
    <citation type="submission" date="2023-05" db="EMBL/GenBank/DDBJ databases">
        <title>Novel species of genus Flectobacillus isolated from stream in China.</title>
        <authorList>
            <person name="Lu H."/>
        </authorList>
    </citation>
    <scope>NUCLEOTIDE SEQUENCE [LARGE SCALE GENOMIC DNA]</scope>
    <source>
        <strain evidence="2 3">LFS242W</strain>
    </source>
</reference>
<dbReference type="EMBL" id="JASHIE010000003">
    <property type="protein sequence ID" value="MDI9873841.1"/>
    <property type="molecule type" value="Genomic_DNA"/>
</dbReference>
<dbReference type="RefSeq" id="WP_283380851.1">
    <property type="nucleotide sequence ID" value="NZ_JASHIE010000003.1"/>
</dbReference>
<organism evidence="2 3">
    <name type="scientific">Flectobacillus rivi</name>
    <dbReference type="NCBI Taxonomy" id="2984209"/>
    <lineage>
        <taxon>Bacteria</taxon>
        <taxon>Pseudomonadati</taxon>
        <taxon>Bacteroidota</taxon>
        <taxon>Cytophagia</taxon>
        <taxon>Cytophagales</taxon>
        <taxon>Flectobacillaceae</taxon>
        <taxon>Flectobacillus</taxon>
    </lineage>
</organism>
<proteinExistence type="predicted"/>
<gene>
    <name evidence="2" type="ORF">QM481_04850</name>
</gene>
<accession>A0ABT6YY81</accession>
<sequence>MKTSTYILSVLLACFAISIYAQVTPHKSANTNTSLDQKAIKDLLVKAYKWQESNTSQVDFEPISDKKEEHFIGLDHKIHQKRMASLQNTGYFSTEFLQNYDAIAKGIDTQLKSKKEEWMVGDMSPFGEDANPWCRCQDYPSDNPWDKIVLKKVDIAPTNATVWWTWGDKTFSKGFAYKVRLIKENGKWKISYLQGFDKDVFLKK</sequence>